<reference evidence="1" key="1">
    <citation type="submission" date="2021-03" db="EMBL/GenBank/DDBJ databases">
        <authorList>
            <consortium name="DOE Joint Genome Institute"/>
            <person name="Ahrendt S."/>
            <person name="Looney B.P."/>
            <person name="Miyauchi S."/>
            <person name="Morin E."/>
            <person name="Drula E."/>
            <person name="Courty P.E."/>
            <person name="Chicoki N."/>
            <person name="Fauchery L."/>
            <person name="Kohler A."/>
            <person name="Kuo A."/>
            <person name="Labutti K."/>
            <person name="Pangilinan J."/>
            <person name="Lipzen A."/>
            <person name="Riley R."/>
            <person name="Andreopoulos W."/>
            <person name="He G."/>
            <person name="Johnson J."/>
            <person name="Barry K.W."/>
            <person name="Grigoriev I.V."/>
            <person name="Nagy L."/>
            <person name="Hibbett D."/>
            <person name="Henrissat B."/>
            <person name="Matheny P.B."/>
            <person name="Labbe J."/>
            <person name="Martin F."/>
        </authorList>
    </citation>
    <scope>NUCLEOTIDE SEQUENCE</scope>
    <source>
        <strain evidence="1">HHB10654</strain>
    </source>
</reference>
<accession>A0ACB8SUT3</accession>
<evidence type="ECO:0000313" key="2">
    <source>
        <dbReference type="Proteomes" id="UP000814140"/>
    </source>
</evidence>
<name>A0ACB8SUT3_9AGAM</name>
<dbReference type="Proteomes" id="UP000814140">
    <property type="component" value="Unassembled WGS sequence"/>
</dbReference>
<organism evidence="1 2">
    <name type="scientific">Artomyces pyxidatus</name>
    <dbReference type="NCBI Taxonomy" id="48021"/>
    <lineage>
        <taxon>Eukaryota</taxon>
        <taxon>Fungi</taxon>
        <taxon>Dikarya</taxon>
        <taxon>Basidiomycota</taxon>
        <taxon>Agaricomycotina</taxon>
        <taxon>Agaricomycetes</taxon>
        <taxon>Russulales</taxon>
        <taxon>Auriscalpiaceae</taxon>
        <taxon>Artomyces</taxon>
    </lineage>
</organism>
<dbReference type="EMBL" id="MU277225">
    <property type="protein sequence ID" value="KAI0059581.1"/>
    <property type="molecule type" value="Genomic_DNA"/>
</dbReference>
<evidence type="ECO:0000313" key="1">
    <source>
        <dbReference type="EMBL" id="KAI0059581.1"/>
    </source>
</evidence>
<gene>
    <name evidence="1" type="ORF">BV25DRAFT_1889534</name>
</gene>
<comment type="caution">
    <text evidence="1">The sequence shown here is derived from an EMBL/GenBank/DDBJ whole genome shotgun (WGS) entry which is preliminary data.</text>
</comment>
<proteinExistence type="predicted"/>
<protein>
    <submittedName>
        <fullName evidence="1">WD40 repeat-like protein</fullName>
    </submittedName>
</protein>
<reference evidence="1" key="2">
    <citation type="journal article" date="2022" name="New Phytol.">
        <title>Evolutionary transition to the ectomycorrhizal habit in the genomes of a hyperdiverse lineage of mushroom-forming fungi.</title>
        <authorList>
            <person name="Looney B."/>
            <person name="Miyauchi S."/>
            <person name="Morin E."/>
            <person name="Drula E."/>
            <person name="Courty P.E."/>
            <person name="Kohler A."/>
            <person name="Kuo A."/>
            <person name="LaButti K."/>
            <person name="Pangilinan J."/>
            <person name="Lipzen A."/>
            <person name="Riley R."/>
            <person name="Andreopoulos W."/>
            <person name="He G."/>
            <person name="Johnson J."/>
            <person name="Nolan M."/>
            <person name="Tritt A."/>
            <person name="Barry K.W."/>
            <person name="Grigoriev I.V."/>
            <person name="Nagy L.G."/>
            <person name="Hibbett D."/>
            <person name="Henrissat B."/>
            <person name="Matheny P.B."/>
            <person name="Labbe J."/>
            <person name="Martin F.M."/>
        </authorList>
    </citation>
    <scope>NUCLEOTIDE SEQUENCE</scope>
    <source>
        <strain evidence="1">HHB10654</strain>
    </source>
</reference>
<keyword evidence="2" id="KW-1185">Reference proteome</keyword>
<sequence>MHSTRSVAFGPALSLKPGIYDRARRGLVETFFDHGFSYSKKLTAHTSCVNALAFSSRGGQWLASAGDDRDAYVWNLHQEEVTKPSCSFHGHRSNIFTVAFSASNKYLFSGGTDEMIFQYDFSRGTADSRSAPLSTYTQHSGDIRDISCHPTHDEIFLSASSDGSVRFHDGRAESSLSRAQATLQQTTEFSTAQFHPVMEDIFVTSDSRGNVCLRDVRMAFGPRRERSKEGVVQKYITTLIRKSDGRHAAPDASSVTFDSEGKKLAVAFLQYLPTIYSLTDPYPLATCSGRNLPDGNPTPPGARTYGNWTTIKHGSFGGPGIDGDGYYSFGSDDFRGYVWKIPPLTVLSDRRQTISADDWSTTDGPEVVAFTDVSSRREAKIVPLELPTPLFHLNGHKSIVNTTLIHPTYPLIMTSGIERHVFMHSPTPTAICSEQMALTPTDVRPLPDHTPEAGRRILRALTGGREDGDDPNDPLGEDGLSITFFDEILRQESLSEEDVFSSRGLAVPAEPGLDSDSSTESVSQEGDTDESMEAGW</sequence>